<dbReference type="EMBL" id="JAFCIX010000357">
    <property type="protein sequence ID" value="KAH6593199.1"/>
    <property type="molecule type" value="Genomic_DNA"/>
</dbReference>
<evidence type="ECO:0000313" key="8">
    <source>
        <dbReference type="EMBL" id="KAH6593199.1"/>
    </source>
</evidence>
<proteinExistence type="inferred from homology"/>
<evidence type="ECO:0000256" key="4">
    <source>
        <dbReference type="ARBA" id="ARBA00022801"/>
    </source>
</evidence>
<keyword evidence="5 7" id="KW-0862">Zinc</keyword>
<sequence length="224" mass="24813">MYGVPSHKGLDIGNLHAAAHVTNGQVFFYSATIKNDPILTKRSPTTPESTVEKSSEEAVSAAVDCLGVPFYDDIAPVKESYRTDDRDIPVWKFQLRDNPITQWFEVKVDINTGVVVSKESFKRGFTYKAIELPNESPNDGFSTIVDPENIQASSEGWTKGYKLTGNNALAKSKRGKTFKTTTLGIFSVDFDPTLPPQTPRNTAVGVINAFYGKYQSMTWIYLGQ</sequence>
<dbReference type="Proteomes" id="UP001648503">
    <property type="component" value="Unassembled WGS sequence"/>
</dbReference>
<keyword evidence="2 7" id="KW-0645">Protease</keyword>
<keyword evidence="9" id="KW-1185">Reference proteome</keyword>
<gene>
    <name evidence="8" type="ORF">BASA50_007406</name>
</gene>
<keyword evidence="7" id="KW-0865">Zymogen</keyword>
<dbReference type="EC" id="3.4.24.-" evidence="7"/>
<dbReference type="Pfam" id="PF02128">
    <property type="entry name" value="Peptidase_M36"/>
    <property type="match status" value="1"/>
</dbReference>
<evidence type="ECO:0000313" key="9">
    <source>
        <dbReference type="Proteomes" id="UP001648503"/>
    </source>
</evidence>
<evidence type="ECO:0000256" key="1">
    <source>
        <dbReference type="ARBA" id="ARBA00001947"/>
    </source>
</evidence>
<keyword evidence="4 7" id="KW-0378">Hydrolase</keyword>
<comment type="subcellular location">
    <subcellularLocation>
        <location evidence="7">Secreted</location>
    </subcellularLocation>
</comment>
<evidence type="ECO:0000256" key="3">
    <source>
        <dbReference type="ARBA" id="ARBA00022723"/>
    </source>
</evidence>
<protein>
    <recommendedName>
        <fullName evidence="7">Extracellular metalloproteinase</fullName>
        <ecNumber evidence="7">3.4.24.-</ecNumber>
    </recommendedName>
    <alternativeName>
        <fullName evidence="7">Fungalysin</fullName>
    </alternativeName>
</protein>
<evidence type="ECO:0000256" key="6">
    <source>
        <dbReference type="ARBA" id="ARBA00023049"/>
    </source>
</evidence>
<keyword evidence="3 7" id="KW-0479">Metal-binding</keyword>
<comment type="cofactor">
    <cofactor evidence="1 7">
        <name>Zn(2+)</name>
        <dbReference type="ChEBI" id="CHEBI:29105"/>
    </cofactor>
</comment>
<keyword evidence="6 7" id="KW-0482">Metalloprotease</keyword>
<evidence type="ECO:0000256" key="7">
    <source>
        <dbReference type="RuleBase" id="RU364017"/>
    </source>
</evidence>
<evidence type="ECO:0000256" key="2">
    <source>
        <dbReference type="ARBA" id="ARBA00022670"/>
    </source>
</evidence>
<dbReference type="PANTHER" id="PTHR33478">
    <property type="entry name" value="EXTRACELLULAR METALLOPROTEINASE MEP"/>
    <property type="match status" value="1"/>
</dbReference>
<name>A0ABQ8F765_9FUNG</name>
<keyword evidence="7" id="KW-0964">Secreted</keyword>
<dbReference type="PANTHER" id="PTHR33478:SF1">
    <property type="entry name" value="EXTRACELLULAR METALLOPROTEINASE MEP"/>
    <property type="match status" value="1"/>
</dbReference>
<dbReference type="Gene3D" id="3.10.170.10">
    <property type="match status" value="1"/>
</dbReference>
<organism evidence="8 9">
    <name type="scientific">Batrachochytrium salamandrivorans</name>
    <dbReference type="NCBI Taxonomy" id="1357716"/>
    <lineage>
        <taxon>Eukaryota</taxon>
        <taxon>Fungi</taxon>
        <taxon>Fungi incertae sedis</taxon>
        <taxon>Chytridiomycota</taxon>
        <taxon>Chytridiomycota incertae sedis</taxon>
        <taxon>Chytridiomycetes</taxon>
        <taxon>Rhizophydiales</taxon>
        <taxon>Rhizophydiales incertae sedis</taxon>
        <taxon>Batrachochytrium</taxon>
    </lineage>
</organism>
<accession>A0ABQ8F765</accession>
<comment type="similarity">
    <text evidence="7">Belongs to the peptidase M36 family.</text>
</comment>
<reference evidence="8 9" key="1">
    <citation type="submission" date="2021-02" db="EMBL/GenBank/DDBJ databases">
        <title>Variation within the Batrachochytrium salamandrivorans European outbreak.</title>
        <authorList>
            <person name="Kelly M."/>
            <person name="Pasmans F."/>
            <person name="Shea T.P."/>
            <person name="Munoz J.F."/>
            <person name="Carranza S."/>
            <person name="Cuomo C.A."/>
            <person name="Martel A."/>
        </authorList>
    </citation>
    <scope>NUCLEOTIDE SEQUENCE [LARGE SCALE GENOMIC DNA]</scope>
    <source>
        <strain evidence="8 9">AMFP18/2</strain>
    </source>
</reference>
<dbReference type="InterPro" id="IPR001842">
    <property type="entry name" value="Peptidase_M36"/>
</dbReference>
<dbReference type="InterPro" id="IPR050371">
    <property type="entry name" value="Fungal_virulence_M36"/>
</dbReference>
<evidence type="ECO:0000256" key="5">
    <source>
        <dbReference type="ARBA" id="ARBA00022833"/>
    </source>
</evidence>
<comment type="caution">
    <text evidence="8">The sequence shown here is derived from an EMBL/GenBank/DDBJ whole genome shotgun (WGS) entry which is preliminary data.</text>
</comment>